<dbReference type="RefSeq" id="WP_104848270.1">
    <property type="nucleotide sequence ID" value="NZ_PKOZ01000001.1"/>
</dbReference>
<evidence type="ECO:0000313" key="3">
    <source>
        <dbReference type="Proteomes" id="UP000239663"/>
    </source>
</evidence>
<proteinExistence type="predicted"/>
<dbReference type="SUPFAM" id="SSF47336">
    <property type="entry name" value="ACP-like"/>
    <property type="match status" value="1"/>
</dbReference>
<dbReference type="Proteomes" id="UP000239663">
    <property type="component" value="Unassembled WGS sequence"/>
</dbReference>
<comment type="caution">
    <text evidence="2">The sequence shown here is derived from an EMBL/GenBank/DDBJ whole genome shotgun (WGS) entry which is preliminary data.</text>
</comment>
<dbReference type="InterPro" id="IPR009081">
    <property type="entry name" value="PP-bd_ACP"/>
</dbReference>
<accession>A0A2S7N5C4</accession>
<feature type="domain" description="Carrier" evidence="1">
    <location>
        <begin position="1"/>
        <end position="74"/>
    </location>
</feature>
<dbReference type="Pfam" id="PF00550">
    <property type="entry name" value="PP-binding"/>
    <property type="match status" value="1"/>
</dbReference>
<name>A0A2S7N5C4_9BACI</name>
<dbReference type="InterPro" id="IPR036736">
    <property type="entry name" value="ACP-like_sf"/>
</dbReference>
<organism evidence="2 3">
    <name type="scientific">Pradoshia eiseniae</name>
    <dbReference type="NCBI Taxonomy" id="2064768"/>
    <lineage>
        <taxon>Bacteria</taxon>
        <taxon>Bacillati</taxon>
        <taxon>Bacillota</taxon>
        <taxon>Bacilli</taxon>
        <taxon>Bacillales</taxon>
        <taxon>Bacillaceae</taxon>
        <taxon>Pradoshia</taxon>
    </lineage>
</organism>
<keyword evidence="3" id="KW-1185">Reference proteome</keyword>
<dbReference type="OrthoDB" id="257098at2"/>
<protein>
    <submittedName>
        <fullName evidence="2">Acyl carrier protein</fullName>
    </submittedName>
</protein>
<dbReference type="PROSITE" id="PS50075">
    <property type="entry name" value="CARRIER"/>
    <property type="match status" value="1"/>
</dbReference>
<dbReference type="AlphaFoldDB" id="A0A2S7N5C4"/>
<evidence type="ECO:0000313" key="2">
    <source>
        <dbReference type="EMBL" id="PQD97175.1"/>
    </source>
</evidence>
<reference evidence="2 3" key="1">
    <citation type="submission" date="2017-12" db="EMBL/GenBank/DDBJ databases">
        <title>Taxonomic description and draft genome of Pradoshia cofamensis Gen. nov., sp. nov., a thermotolerant bacillale isolated from anterior gut of earthworm Eisenia fetida.</title>
        <authorList>
            <person name="Saha T."/>
            <person name="Chakraborty R."/>
        </authorList>
    </citation>
    <scope>NUCLEOTIDE SEQUENCE [LARGE SCALE GENOMIC DNA]</scope>
    <source>
        <strain evidence="2 3">EAG3</strain>
    </source>
</reference>
<evidence type="ECO:0000259" key="1">
    <source>
        <dbReference type="PROSITE" id="PS50075"/>
    </source>
</evidence>
<dbReference type="Gene3D" id="1.10.1200.10">
    <property type="entry name" value="ACP-like"/>
    <property type="match status" value="1"/>
</dbReference>
<dbReference type="EMBL" id="PKOZ01000001">
    <property type="protein sequence ID" value="PQD97175.1"/>
    <property type="molecule type" value="Genomic_DNA"/>
</dbReference>
<sequence length="77" mass="9073">MSLEQLRLLLADYLDDEEWRNLEDKDDLTDCGMDSIAFMSITEELRSQDIMVTFMDLAEETTVEAWHRKIQEKTTAQ</sequence>
<gene>
    <name evidence="2" type="ORF">CYL18_04700</name>
</gene>